<comment type="caution">
    <text evidence="3">The sequence shown here is derived from an EMBL/GenBank/DDBJ whole genome shotgun (WGS) entry which is preliminary data.</text>
</comment>
<accession>M5U730</accession>
<evidence type="ECO:0000256" key="1">
    <source>
        <dbReference type="SAM" id="SignalP"/>
    </source>
</evidence>
<feature type="chain" id="PRO_5004072913" evidence="1">
    <location>
        <begin position="25"/>
        <end position="272"/>
    </location>
</feature>
<keyword evidence="4" id="KW-1185">Reference proteome</keyword>
<dbReference type="Pfam" id="PF06439">
    <property type="entry name" value="3keto-disac_hyd"/>
    <property type="match status" value="1"/>
</dbReference>
<organism evidence="3 4">
    <name type="scientific">Rhodopirellula sallentina SM41</name>
    <dbReference type="NCBI Taxonomy" id="1263870"/>
    <lineage>
        <taxon>Bacteria</taxon>
        <taxon>Pseudomonadati</taxon>
        <taxon>Planctomycetota</taxon>
        <taxon>Planctomycetia</taxon>
        <taxon>Pirellulales</taxon>
        <taxon>Pirellulaceae</taxon>
        <taxon>Rhodopirellula</taxon>
    </lineage>
</organism>
<keyword evidence="1" id="KW-0732">Signal</keyword>
<evidence type="ECO:0000259" key="2">
    <source>
        <dbReference type="Pfam" id="PF06439"/>
    </source>
</evidence>
<dbReference type="Proteomes" id="UP000011885">
    <property type="component" value="Unassembled WGS sequence"/>
</dbReference>
<dbReference type="Gene3D" id="2.60.120.560">
    <property type="entry name" value="Exo-inulinase, domain 1"/>
    <property type="match status" value="1"/>
</dbReference>
<reference evidence="3 4" key="1">
    <citation type="journal article" date="2013" name="Mar. Genomics">
        <title>Expression of sulfatases in Rhodopirellula baltica and the diversity of sulfatases in the genus Rhodopirellula.</title>
        <authorList>
            <person name="Wegner C.E."/>
            <person name="Richter-Heitmann T."/>
            <person name="Klindworth A."/>
            <person name="Klockow C."/>
            <person name="Richter M."/>
            <person name="Achstetter T."/>
            <person name="Glockner F.O."/>
            <person name="Harder J."/>
        </authorList>
    </citation>
    <scope>NUCLEOTIDE SEQUENCE [LARGE SCALE GENOMIC DNA]</scope>
    <source>
        <strain evidence="3 4">SM41</strain>
    </source>
</reference>
<feature type="signal peptide" evidence="1">
    <location>
        <begin position="1"/>
        <end position="24"/>
    </location>
</feature>
<evidence type="ECO:0000313" key="4">
    <source>
        <dbReference type="Proteomes" id="UP000011885"/>
    </source>
</evidence>
<name>M5U730_9BACT</name>
<dbReference type="OrthoDB" id="176168at2"/>
<gene>
    <name evidence="3" type="ORF">RSSM_06831</name>
</gene>
<sequence length="272" mass="30114">MPQPFLRSALIVLAVLVSSGPIIAEDGFHVLQCHTDYQTPLIPGTEFTVHQTDRPQPPRVIPGEMDSQAPPSDAIVLFDGRSLEHFRPTKWTVREGWIVAGAGPLVTEDAFGDCQLHVEWRTPDPPTNNPMNAGNSGIFFMQKYELQVFDSYTCKIYADGSAGAIYGQTPPLVNACRPPGQWQTFDVFFGSPKFDGDRLVAPALITVLHNGVFVQVDTEILGPTRHQKSLPYEPHADRMPILFQGHGSPVAFRNIWVRDLANSNNSTKEQLP</sequence>
<feature type="domain" description="3-keto-alpha-glucoside-1,2-lyase/3-keto-2-hydroxy-glucal hydratase" evidence="2">
    <location>
        <begin position="74"/>
        <end position="258"/>
    </location>
</feature>
<dbReference type="GO" id="GO:0016787">
    <property type="term" value="F:hydrolase activity"/>
    <property type="evidence" value="ECO:0007669"/>
    <property type="project" value="InterPro"/>
</dbReference>
<dbReference type="EMBL" id="ANOH01000488">
    <property type="protein sequence ID" value="EMI51748.1"/>
    <property type="molecule type" value="Genomic_DNA"/>
</dbReference>
<dbReference type="PATRIC" id="fig|1263870.3.peg.7245"/>
<evidence type="ECO:0000313" key="3">
    <source>
        <dbReference type="EMBL" id="EMI51748.1"/>
    </source>
</evidence>
<proteinExistence type="predicted"/>
<protein>
    <submittedName>
        <fullName evidence="3">Multi-domain protein</fullName>
    </submittedName>
</protein>
<dbReference type="InterPro" id="IPR010496">
    <property type="entry name" value="AL/BT2_dom"/>
</dbReference>
<dbReference type="AlphaFoldDB" id="M5U730"/>